<dbReference type="InterPro" id="IPR010272">
    <property type="entry name" value="T6SS_TssF"/>
</dbReference>
<sequence>MRSLLPYYERELALLQEHAGALARRYPRIAARLLPPGDAPQDPHAQRLVQAFALLTARSHKRLDDDLPLFVEALLELLHPQLLRPFPACSIAQFELGAAVDRLERPQGVPRGTLLDARPTRGVACRFATTAPLQLLPLRVAGVDFNAGSALPAAWPLPAGASALLSLRLDLGAAVPHWAALTGAPLRLFLDGEPSLVTLLRETLSARVVATLVRGGAQAPWTADVQARPRLPGLEEDEALIPADPRCPPESRLLTEYFAFPEKFNILEVPWPAAVRHCGGRTLELGWALAGVGADGDAAGLLALASAANFLTGCVPVINLFPRQAEPIRLTHTRSTYTVLADARAAAQHEVYAVDRVCRVRRTAQGQTVEAITPLYGLPAQALLHGGAGPRPHWWTQRSAAMAELCPGHETSIGLADPLRDAAAEQAETLSIALRATHRELPCRLSIGNPGGDLWLAAGGAQARHGEAGPGGESGEGGDGDEGGAGGAPAWQHVRLLRKPTPPRRVALRREGPWRLITLLSLQRQGLAVGGLQTLRALLRLHDLPRGAAARQMLDGLLGLELRDAHAAMPGMPFSGTVRGVDLDLRVDEACFTGSGLHLFAQVLARTLGQQAQLNSFTRLRLLSARTGAVLVECAPRSGDEALQ</sequence>
<dbReference type="Pfam" id="PF05947">
    <property type="entry name" value="T6SS_TssF"/>
    <property type="match status" value="2"/>
</dbReference>
<dbReference type="NCBIfam" id="TIGR03359">
    <property type="entry name" value="VI_chp_6"/>
    <property type="match status" value="1"/>
</dbReference>
<dbReference type="RefSeq" id="WP_322464684.1">
    <property type="nucleotide sequence ID" value="NZ_JAXOJX010000005.1"/>
</dbReference>
<accession>A0ABU5IA73</accession>
<dbReference type="PANTHER" id="PTHR35370:SF1">
    <property type="entry name" value="TYPE VI SECRETION SYSTEM COMPONENT TSSF1"/>
    <property type="match status" value="1"/>
</dbReference>
<dbReference type="EMBL" id="JAXOJX010000005">
    <property type="protein sequence ID" value="MDZ5456002.1"/>
    <property type="molecule type" value="Genomic_DNA"/>
</dbReference>
<reference evidence="2 3" key="1">
    <citation type="submission" date="2023-11" db="EMBL/GenBank/DDBJ databases">
        <title>Draft genome of Azohydromonas lata strain H1 (DSM1123), a polyhydroxyalkanoate producer.</title>
        <authorList>
            <person name="Traversa D."/>
            <person name="D'Addabbo P."/>
            <person name="Pazzani C."/>
            <person name="Manzari C."/>
            <person name="Chiara M."/>
            <person name="Scrascia M."/>
        </authorList>
    </citation>
    <scope>NUCLEOTIDE SEQUENCE [LARGE SCALE GENOMIC DNA]</scope>
    <source>
        <strain evidence="2 3">H1</strain>
    </source>
</reference>
<evidence type="ECO:0000313" key="3">
    <source>
        <dbReference type="Proteomes" id="UP001293718"/>
    </source>
</evidence>
<evidence type="ECO:0000256" key="1">
    <source>
        <dbReference type="SAM" id="MobiDB-lite"/>
    </source>
</evidence>
<dbReference type="PANTHER" id="PTHR35370">
    <property type="entry name" value="CYTOPLASMIC PROTEIN-RELATED-RELATED"/>
    <property type="match status" value="1"/>
</dbReference>
<keyword evidence="3" id="KW-1185">Reference proteome</keyword>
<name>A0ABU5IA73_9BURK</name>
<gene>
    <name evidence="2" type="primary">tssF</name>
    <name evidence="2" type="ORF">SM757_05405</name>
</gene>
<dbReference type="Proteomes" id="UP001293718">
    <property type="component" value="Unassembled WGS sequence"/>
</dbReference>
<proteinExistence type="predicted"/>
<comment type="caution">
    <text evidence="2">The sequence shown here is derived from an EMBL/GenBank/DDBJ whole genome shotgun (WGS) entry which is preliminary data.</text>
</comment>
<organism evidence="2 3">
    <name type="scientific">Azohydromonas lata</name>
    <dbReference type="NCBI Taxonomy" id="45677"/>
    <lineage>
        <taxon>Bacteria</taxon>
        <taxon>Pseudomonadati</taxon>
        <taxon>Pseudomonadota</taxon>
        <taxon>Betaproteobacteria</taxon>
        <taxon>Burkholderiales</taxon>
        <taxon>Sphaerotilaceae</taxon>
        <taxon>Azohydromonas</taxon>
    </lineage>
</organism>
<protein>
    <submittedName>
        <fullName evidence="2">Type VI secretion system baseplate subunit TssF</fullName>
    </submittedName>
</protein>
<evidence type="ECO:0000313" key="2">
    <source>
        <dbReference type="EMBL" id="MDZ5456002.1"/>
    </source>
</evidence>
<feature type="region of interest" description="Disordered" evidence="1">
    <location>
        <begin position="461"/>
        <end position="488"/>
    </location>
</feature>
<dbReference type="PIRSF" id="PIRSF028304">
    <property type="entry name" value="UCP028304"/>
    <property type="match status" value="1"/>
</dbReference>